<dbReference type="GO" id="GO:0051560">
    <property type="term" value="P:mitochondrial calcium ion homeostasis"/>
    <property type="evidence" value="ECO:0007669"/>
    <property type="project" value="TreeGrafter"/>
</dbReference>
<dbReference type="PANTHER" id="PTHR12294:SF1">
    <property type="entry name" value="CALCIUM UPTAKE PROTEIN 1, MITOCHONDRIAL"/>
    <property type="match status" value="1"/>
</dbReference>
<dbReference type="InterPro" id="IPR011992">
    <property type="entry name" value="EF-hand-dom_pair"/>
</dbReference>
<keyword evidence="9" id="KW-0809">Transit peptide</keyword>
<keyword evidence="6" id="KW-0677">Repeat</keyword>
<evidence type="ECO:0000313" key="14">
    <source>
        <dbReference type="EMBL" id="ENN72206.1"/>
    </source>
</evidence>
<name>N6TUY3_DENPD</name>
<keyword evidence="12" id="KW-0472">Membrane</keyword>
<feature type="non-terminal residue" evidence="14">
    <location>
        <position position="1"/>
    </location>
</feature>
<dbReference type="PROSITE" id="PS00018">
    <property type="entry name" value="EF_HAND_1"/>
    <property type="match status" value="1"/>
</dbReference>
<dbReference type="GO" id="GO:0036444">
    <property type="term" value="P:calcium import into the mitochondrion"/>
    <property type="evidence" value="ECO:0007669"/>
    <property type="project" value="TreeGrafter"/>
</dbReference>
<keyword evidence="8" id="KW-0106">Calcium</keyword>
<evidence type="ECO:0000256" key="2">
    <source>
        <dbReference type="ARBA" id="ARBA00004569"/>
    </source>
</evidence>
<dbReference type="PANTHER" id="PTHR12294">
    <property type="entry name" value="EF HAND DOMAIN FAMILY A1,A2-RELATED"/>
    <property type="match status" value="1"/>
</dbReference>
<evidence type="ECO:0000256" key="10">
    <source>
        <dbReference type="ARBA" id="ARBA00023065"/>
    </source>
</evidence>
<evidence type="ECO:0000256" key="5">
    <source>
        <dbReference type="ARBA" id="ARBA00022723"/>
    </source>
</evidence>
<proteinExistence type="inferred from homology"/>
<keyword evidence="3" id="KW-0813">Transport</keyword>
<evidence type="ECO:0000256" key="1">
    <source>
        <dbReference type="ARBA" id="ARBA00004273"/>
    </source>
</evidence>
<protein>
    <submittedName>
        <fullName evidence="14">Uncharacterized protein</fullName>
    </submittedName>
</protein>
<dbReference type="HOGENOM" id="CLU_2446946_0_0_1"/>
<evidence type="ECO:0000256" key="8">
    <source>
        <dbReference type="ARBA" id="ARBA00022837"/>
    </source>
</evidence>
<dbReference type="PROSITE" id="PS50222">
    <property type="entry name" value="EF_HAND_2"/>
    <property type="match status" value="1"/>
</dbReference>
<dbReference type="SUPFAM" id="SSF47473">
    <property type="entry name" value="EF-hand"/>
    <property type="match status" value="1"/>
</dbReference>
<evidence type="ECO:0000256" key="11">
    <source>
        <dbReference type="ARBA" id="ARBA00023128"/>
    </source>
</evidence>
<dbReference type="InterPro" id="IPR018247">
    <property type="entry name" value="EF_Hand_1_Ca_BS"/>
</dbReference>
<gene>
    <name evidence="14" type="ORF">YQE_11136</name>
</gene>
<keyword evidence="4" id="KW-0109">Calcium transport</keyword>
<dbReference type="GO" id="GO:0005509">
    <property type="term" value="F:calcium ion binding"/>
    <property type="evidence" value="ECO:0007669"/>
    <property type="project" value="InterPro"/>
</dbReference>
<dbReference type="OrthoDB" id="2161at2759"/>
<keyword evidence="11" id="KW-0496">Mitochondrion</keyword>
<keyword evidence="7" id="KW-0999">Mitochondrion inner membrane</keyword>
<organism evidence="14">
    <name type="scientific">Dendroctonus ponderosae</name>
    <name type="common">Mountain pine beetle</name>
    <dbReference type="NCBI Taxonomy" id="77166"/>
    <lineage>
        <taxon>Eukaryota</taxon>
        <taxon>Metazoa</taxon>
        <taxon>Ecdysozoa</taxon>
        <taxon>Arthropoda</taxon>
        <taxon>Hexapoda</taxon>
        <taxon>Insecta</taxon>
        <taxon>Pterygota</taxon>
        <taxon>Neoptera</taxon>
        <taxon>Endopterygota</taxon>
        <taxon>Coleoptera</taxon>
        <taxon>Polyphaga</taxon>
        <taxon>Cucujiformia</taxon>
        <taxon>Curculionidae</taxon>
        <taxon>Scolytinae</taxon>
        <taxon>Dendroctonus</taxon>
    </lineage>
</organism>
<dbReference type="GO" id="GO:0005758">
    <property type="term" value="C:mitochondrial intermembrane space"/>
    <property type="evidence" value="ECO:0007669"/>
    <property type="project" value="UniProtKB-SubCell"/>
</dbReference>
<evidence type="ECO:0000256" key="7">
    <source>
        <dbReference type="ARBA" id="ARBA00022792"/>
    </source>
</evidence>
<dbReference type="GO" id="GO:1990246">
    <property type="term" value="C:uniplex complex"/>
    <property type="evidence" value="ECO:0007669"/>
    <property type="project" value="TreeGrafter"/>
</dbReference>
<evidence type="ECO:0000256" key="6">
    <source>
        <dbReference type="ARBA" id="ARBA00022737"/>
    </source>
</evidence>
<evidence type="ECO:0000256" key="3">
    <source>
        <dbReference type="ARBA" id="ARBA00022448"/>
    </source>
</evidence>
<dbReference type="InterPro" id="IPR002048">
    <property type="entry name" value="EF_hand_dom"/>
</dbReference>
<evidence type="ECO:0000256" key="9">
    <source>
        <dbReference type="ARBA" id="ARBA00022946"/>
    </source>
</evidence>
<evidence type="ECO:0000256" key="12">
    <source>
        <dbReference type="ARBA" id="ARBA00023136"/>
    </source>
</evidence>
<sequence>MKKTELHQRIPFNMDTPFVQLYFGKNKQRLVTYNEFSQFLHDFHEEYAIEGFRRADKDGSGFISVLDFQDIMINIKSHLLTKEVQTHLIE</sequence>
<evidence type="ECO:0000256" key="13">
    <source>
        <dbReference type="ARBA" id="ARBA00038333"/>
    </source>
</evidence>
<keyword evidence="5" id="KW-0479">Metal-binding</keyword>
<evidence type="ECO:0000256" key="4">
    <source>
        <dbReference type="ARBA" id="ARBA00022568"/>
    </source>
</evidence>
<reference evidence="14" key="1">
    <citation type="journal article" date="2013" name="Genome Biol.">
        <title>Draft genome of the mountain pine beetle, Dendroctonus ponderosae Hopkins, a major forest pest.</title>
        <authorList>
            <person name="Keeling C.I."/>
            <person name="Yuen M.M."/>
            <person name="Liao N.Y."/>
            <person name="Docking T.R."/>
            <person name="Chan S.K."/>
            <person name="Taylor G.A."/>
            <person name="Palmquist D.L."/>
            <person name="Jackman S.D."/>
            <person name="Nguyen A."/>
            <person name="Li M."/>
            <person name="Henderson H."/>
            <person name="Janes J.K."/>
            <person name="Zhao Y."/>
            <person name="Pandoh P."/>
            <person name="Moore R."/>
            <person name="Sperling F.A."/>
            <person name="Huber D.P."/>
            <person name="Birol I."/>
            <person name="Jones S.J."/>
            <person name="Bohlmann J."/>
        </authorList>
    </citation>
    <scope>NUCLEOTIDE SEQUENCE</scope>
</reference>
<dbReference type="AlphaFoldDB" id="N6TUY3"/>
<feature type="non-terminal residue" evidence="14">
    <location>
        <position position="90"/>
    </location>
</feature>
<comment type="similarity">
    <text evidence="13">Belongs to the MICU1 family. MICU1 subfamily.</text>
</comment>
<dbReference type="Gene3D" id="1.10.238.10">
    <property type="entry name" value="EF-hand"/>
    <property type="match status" value="1"/>
</dbReference>
<dbReference type="EMBL" id="KB741235">
    <property type="protein sequence ID" value="ENN72206.1"/>
    <property type="molecule type" value="Genomic_DNA"/>
</dbReference>
<comment type="subcellular location">
    <subcellularLocation>
        <location evidence="1">Mitochondrion inner membrane</location>
    </subcellularLocation>
    <subcellularLocation>
        <location evidence="2">Mitochondrion intermembrane space</location>
    </subcellularLocation>
</comment>
<dbReference type="InterPro" id="IPR039800">
    <property type="entry name" value="MICU1/2/3"/>
</dbReference>
<accession>N6TUY3</accession>
<keyword evidence="10" id="KW-0406">Ion transport</keyword>